<dbReference type="PANTHER" id="PTHR30333">
    <property type="entry name" value="CYTOCHROME C-TYPE PROTEIN"/>
    <property type="match status" value="1"/>
</dbReference>
<keyword evidence="10 12" id="KW-0408">Iron</keyword>
<evidence type="ECO:0000256" key="6">
    <source>
        <dbReference type="ARBA" id="ARBA00022692"/>
    </source>
</evidence>
<evidence type="ECO:0000256" key="5">
    <source>
        <dbReference type="ARBA" id="ARBA00022617"/>
    </source>
</evidence>
<comment type="cofactor">
    <cofactor evidence="13">
        <name>heme</name>
        <dbReference type="ChEBI" id="CHEBI:30413"/>
    </cofactor>
    <text evidence="13">Binds 4 heme groups per subunit.</text>
</comment>
<evidence type="ECO:0000256" key="11">
    <source>
        <dbReference type="ARBA" id="ARBA00023136"/>
    </source>
</evidence>
<feature type="binding site" description="covalent" evidence="13">
    <location>
        <position position="120"/>
    </location>
    <ligand>
        <name>heme</name>
        <dbReference type="ChEBI" id="CHEBI:30413"/>
        <label>3</label>
    </ligand>
</feature>
<keyword evidence="6 15" id="KW-0812">Transmembrane</keyword>
<feature type="binding site" evidence="13">
    <location>
        <position position="67"/>
    </location>
    <ligand>
        <name>a menaquinol</name>
        <dbReference type="ChEBI" id="CHEBI:18151"/>
    </ligand>
</feature>
<feature type="binding site" description="covalent" evidence="13">
    <location>
        <position position="47"/>
    </location>
    <ligand>
        <name>heme</name>
        <dbReference type="ChEBI" id="CHEBI:30413"/>
        <label>1</label>
    </ligand>
</feature>
<feature type="transmembrane region" description="Helical" evidence="15">
    <location>
        <begin position="14"/>
        <end position="35"/>
    </location>
</feature>
<evidence type="ECO:0000256" key="8">
    <source>
        <dbReference type="ARBA" id="ARBA00022982"/>
    </source>
</evidence>
<keyword evidence="9 15" id="KW-1133">Transmembrane helix</keyword>
<evidence type="ECO:0000256" key="15">
    <source>
        <dbReference type="SAM" id="Phobius"/>
    </source>
</evidence>
<evidence type="ECO:0000256" key="10">
    <source>
        <dbReference type="ARBA" id="ARBA00023004"/>
    </source>
</evidence>
<dbReference type="RefSeq" id="WP_072696541.1">
    <property type="nucleotide sequence ID" value="NZ_FRDI01000003.1"/>
</dbReference>
<dbReference type="PIRSF" id="PIRSF000013">
    <property type="entry name" value="4_hem_cytochrm_NapC"/>
    <property type="match status" value="1"/>
</dbReference>
<feature type="binding site" description="covalent" evidence="13">
    <location>
        <position position="70"/>
    </location>
    <ligand>
        <name>heme</name>
        <dbReference type="ChEBI" id="CHEBI:30413"/>
        <label>2</label>
    </ligand>
</feature>
<dbReference type="InterPro" id="IPR005126">
    <property type="entry name" value="NapC/NirT_cyt_c_N"/>
</dbReference>
<evidence type="ECO:0000256" key="4">
    <source>
        <dbReference type="ARBA" id="ARBA00022475"/>
    </source>
</evidence>
<evidence type="ECO:0000256" key="7">
    <source>
        <dbReference type="ARBA" id="ARBA00022723"/>
    </source>
</evidence>
<evidence type="ECO:0000256" key="3">
    <source>
        <dbReference type="ARBA" id="ARBA00022448"/>
    </source>
</evidence>
<keyword evidence="7 12" id="KW-0479">Metal-binding</keyword>
<feature type="binding site" description="covalent" evidence="13">
    <location>
        <position position="136"/>
    </location>
    <ligand>
        <name>heme</name>
        <dbReference type="ChEBI" id="CHEBI:30413"/>
        <label>4</label>
    </ligand>
</feature>
<evidence type="ECO:0000313" key="18">
    <source>
        <dbReference type="Proteomes" id="UP000186469"/>
    </source>
</evidence>
<keyword evidence="3 12" id="KW-0813">Transport</keyword>
<dbReference type="OrthoDB" id="9782159at2"/>
<evidence type="ECO:0000259" key="16">
    <source>
        <dbReference type="Pfam" id="PF03264"/>
    </source>
</evidence>
<feature type="binding site" description="covalent" evidence="13">
    <location>
        <position position="44"/>
    </location>
    <ligand>
        <name>heme</name>
        <dbReference type="ChEBI" id="CHEBI:30413"/>
        <label>1</label>
    </ligand>
</feature>
<feature type="binding site" description="axial binding residue" evidence="14">
    <location>
        <position position="121"/>
    </location>
    <ligand>
        <name>heme</name>
        <dbReference type="ChEBI" id="CHEBI:30413"/>
        <label>3</label>
    </ligand>
    <ligandPart>
        <name>Fe</name>
        <dbReference type="ChEBI" id="CHEBI:18248"/>
    </ligandPart>
</feature>
<dbReference type="GO" id="GO:0005886">
    <property type="term" value="C:plasma membrane"/>
    <property type="evidence" value="ECO:0007669"/>
    <property type="project" value="UniProtKB-SubCell"/>
</dbReference>
<feature type="binding site" description="covalent" evidence="13">
    <location>
        <position position="117"/>
    </location>
    <ligand>
        <name>heme</name>
        <dbReference type="ChEBI" id="CHEBI:30413"/>
        <label>3</label>
    </ligand>
</feature>
<dbReference type="GO" id="GO:0009061">
    <property type="term" value="P:anaerobic respiration"/>
    <property type="evidence" value="ECO:0007669"/>
    <property type="project" value="TreeGrafter"/>
</dbReference>
<feature type="binding site" description="axial binding residue" evidence="14">
    <location>
        <position position="62"/>
    </location>
    <ligand>
        <name>heme</name>
        <dbReference type="ChEBI" id="CHEBI:30413"/>
        <label>3</label>
    </ligand>
    <ligandPart>
        <name>Fe</name>
        <dbReference type="ChEBI" id="CHEBI:18248"/>
    </ligandPart>
</feature>
<keyword evidence="4" id="KW-1003">Cell membrane</keyword>
<protein>
    <recommendedName>
        <fullName evidence="12">Cytochrome c-type protein</fullName>
    </recommendedName>
</protein>
<feature type="binding site" description="axial binding residue" evidence="14">
    <location>
        <position position="140"/>
    </location>
    <ligand>
        <name>heme</name>
        <dbReference type="ChEBI" id="CHEBI:30413"/>
        <label>4</label>
    </ligand>
    <ligandPart>
        <name>Fe</name>
        <dbReference type="ChEBI" id="CHEBI:18248"/>
    </ligandPart>
</feature>
<dbReference type="PANTHER" id="PTHR30333:SF1">
    <property type="entry name" value="CYTOCHROME C-TYPE PROTEIN NAPC"/>
    <property type="match status" value="1"/>
</dbReference>
<accession>A0A1M7SEP1</accession>
<keyword evidence="11 15" id="KW-0472">Membrane</keyword>
<dbReference type="GO" id="GO:0046872">
    <property type="term" value="F:metal ion binding"/>
    <property type="evidence" value="ECO:0007669"/>
    <property type="project" value="UniProtKB-KW"/>
</dbReference>
<evidence type="ECO:0000256" key="14">
    <source>
        <dbReference type="PIRSR" id="PIRSR000013-2"/>
    </source>
</evidence>
<evidence type="ECO:0000256" key="13">
    <source>
        <dbReference type="PIRSR" id="PIRSR000013-1"/>
    </source>
</evidence>
<keyword evidence="5 12" id="KW-0349">Heme</keyword>
<feature type="binding site" description="covalent" evidence="13">
    <location>
        <position position="139"/>
    </location>
    <ligand>
        <name>heme</name>
        <dbReference type="ChEBI" id="CHEBI:30413"/>
        <label>4</label>
    </ligand>
</feature>
<dbReference type="GO" id="GO:0020037">
    <property type="term" value="F:heme binding"/>
    <property type="evidence" value="ECO:0007669"/>
    <property type="project" value="InterPro"/>
</dbReference>
<feature type="binding site" evidence="13">
    <location>
        <position position="68"/>
    </location>
    <ligand>
        <name>a menaquinol</name>
        <dbReference type="ChEBI" id="CHEBI:18151"/>
    </ligand>
</feature>
<organism evidence="17 18">
    <name type="scientific">Desulfovibrio litoralis DSM 11393</name>
    <dbReference type="NCBI Taxonomy" id="1121455"/>
    <lineage>
        <taxon>Bacteria</taxon>
        <taxon>Pseudomonadati</taxon>
        <taxon>Thermodesulfobacteriota</taxon>
        <taxon>Desulfovibrionia</taxon>
        <taxon>Desulfovibrionales</taxon>
        <taxon>Desulfovibrionaceae</taxon>
        <taxon>Desulfovibrio</taxon>
    </lineage>
</organism>
<dbReference type="Pfam" id="PF03264">
    <property type="entry name" value="Cytochrom_NNT"/>
    <property type="match status" value="1"/>
</dbReference>
<keyword evidence="18" id="KW-1185">Reference proteome</keyword>
<sequence>MPNDAVPKKNKRRLGLVFLSMCVGMLVLVVAHVSLKATDSAPFCGSCHVMSDAVVTHRMSLHAKLDCNDCHLPVNFTERMINKTIFGFHDFTAFHFSAVESPIFSSQKTKDIVQANCVRCHTESTRNVNMNSKPYCVDCHRQVPHMRTLPISKRKVGDV</sequence>
<feature type="binding site" description="axial binding residue" evidence="14">
    <location>
        <position position="71"/>
    </location>
    <ligand>
        <name>heme</name>
        <dbReference type="ChEBI" id="CHEBI:30413"/>
        <label>2</label>
    </ligand>
    <ligandPart>
        <name>Fe</name>
        <dbReference type="ChEBI" id="CHEBI:18248"/>
    </ligandPart>
</feature>
<evidence type="ECO:0000256" key="2">
    <source>
        <dbReference type="ARBA" id="ARBA00007395"/>
    </source>
</evidence>
<reference evidence="17 18" key="1">
    <citation type="submission" date="2016-12" db="EMBL/GenBank/DDBJ databases">
        <authorList>
            <person name="Song W.-J."/>
            <person name="Kurnit D.M."/>
        </authorList>
    </citation>
    <scope>NUCLEOTIDE SEQUENCE [LARGE SCALE GENOMIC DNA]</scope>
    <source>
        <strain evidence="17 18">DSM 11393</strain>
    </source>
</reference>
<comment type="subcellular location">
    <subcellularLocation>
        <location evidence="1">Cell membrane</location>
        <topology evidence="1">Single-pass membrane protein</topology>
    </subcellularLocation>
</comment>
<comment type="similarity">
    <text evidence="2">Belongs to the NapC/NirT/NrfH family.</text>
</comment>
<name>A0A1M7SEP1_9BACT</name>
<dbReference type="InterPro" id="IPR051174">
    <property type="entry name" value="Cytochrome_c-type_ET"/>
</dbReference>
<feature type="domain" description="NapC/NirT cytochrome c N-terminal" evidence="16">
    <location>
        <begin position="9"/>
        <end position="145"/>
    </location>
</feature>
<feature type="binding site" description="axial binding residue" evidence="14">
    <location>
        <position position="145"/>
    </location>
    <ligand>
        <name>heme</name>
        <dbReference type="ChEBI" id="CHEBI:30413"/>
        <label>2</label>
    </ligand>
    <ligandPart>
        <name>Fe</name>
        <dbReference type="ChEBI" id="CHEBI:18248"/>
    </ligandPart>
</feature>
<gene>
    <name evidence="17" type="ORF">SAMN02745728_00854</name>
</gene>
<dbReference type="SUPFAM" id="SSF48695">
    <property type="entry name" value="Multiheme cytochromes"/>
    <property type="match status" value="1"/>
</dbReference>
<dbReference type="STRING" id="1121455.SAMN02745728_00854"/>
<dbReference type="InterPro" id="IPR038266">
    <property type="entry name" value="NapC/NirT_cytc_sf"/>
</dbReference>
<proteinExistence type="inferred from homology"/>
<dbReference type="EMBL" id="FRDI01000003">
    <property type="protein sequence ID" value="SHN56956.1"/>
    <property type="molecule type" value="Genomic_DNA"/>
</dbReference>
<dbReference type="AlphaFoldDB" id="A0A1M7SEP1"/>
<evidence type="ECO:0000313" key="17">
    <source>
        <dbReference type="EMBL" id="SHN56956.1"/>
    </source>
</evidence>
<dbReference type="InterPro" id="IPR036280">
    <property type="entry name" value="Multihaem_cyt_sf"/>
</dbReference>
<dbReference type="GO" id="GO:0019333">
    <property type="term" value="P:denitrification pathway"/>
    <property type="evidence" value="ECO:0007669"/>
    <property type="project" value="InterPro"/>
</dbReference>
<comment type="PTM">
    <text evidence="12">Binds 4 heme groups per subunit.</text>
</comment>
<feature type="binding site" description="axial binding residue" evidence="14">
    <location>
        <position position="50"/>
    </location>
    <ligand>
        <name>heme</name>
        <dbReference type="ChEBI" id="CHEBI:30413"/>
        <label>1</label>
    </ligand>
    <ligandPart>
        <name>Fe</name>
        <dbReference type="ChEBI" id="CHEBI:18248"/>
    </ligandPart>
</feature>
<keyword evidence="8 12" id="KW-0249">Electron transport</keyword>
<evidence type="ECO:0000256" key="12">
    <source>
        <dbReference type="PIRNR" id="PIRNR000013"/>
    </source>
</evidence>
<dbReference type="Proteomes" id="UP000186469">
    <property type="component" value="Unassembled WGS sequence"/>
</dbReference>
<dbReference type="InterPro" id="IPR024717">
    <property type="entry name" value="NapC/NirT/NrfH"/>
</dbReference>
<dbReference type="GO" id="GO:0009055">
    <property type="term" value="F:electron transfer activity"/>
    <property type="evidence" value="ECO:0007669"/>
    <property type="project" value="TreeGrafter"/>
</dbReference>
<dbReference type="Gene3D" id="1.10.3820.10">
    <property type="entry name" value="Di-heme elbow motif domain"/>
    <property type="match status" value="1"/>
</dbReference>
<evidence type="ECO:0000256" key="1">
    <source>
        <dbReference type="ARBA" id="ARBA00004162"/>
    </source>
</evidence>
<evidence type="ECO:0000256" key="9">
    <source>
        <dbReference type="ARBA" id="ARBA00022989"/>
    </source>
</evidence>